<evidence type="ECO:0000313" key="4">
    <source>
        <dbReference type="Proteomes" id="UP000001555"/>
    </source>
</evidence>
<dbReference type="EMBL" id="ABJB010204165">
    <property type="status" value="NOT_ANNOTATED_CDS"/>
    <property type="molecule type" value="Genomic_DNA"/>
</dbReference>
<dbReference type="EnsemblMetazoa" id="ISCW023203-RA">
    <property type="protein sequence ID" value="ISCW023203-PA"/>
    <property type="gene ID" value="ISCW023203"/>
</dbReference>
<dbReference type="PaxDb" id="6945-B7QM37"/>
<protein>
    <submittedName>
        <fullName evidence="2 3">Uncharacterized protein</fullName>
    </submittedName>
</protein>
<gene>
    <name evidence="2" type="ORF">IscW_ISCW023203</name>
</gene>
<evidence type="ECO:0000256" key="1">
    <source>
        <dbReference type="SAM" id="MobiDB-lite"/>
    </source>
</evidence>
<dbReference type="InParanoid" id="B7QM37"/>
<dbReference type="EMBL" id="DS968935">
    <property type="protein sequence ID" value="EEC19909.1"/>
    <property type="molecule type" value="Genomic_DNA"/>
</dbReference>
<evidence type="ECO:0000313" key="3">
    <source>
        <dbReference type="EnsemblMetazoa" id="ISCW023203-PA"/>
    </source>
</evidence>
<dbReference type="AlphaFoldDB" id="B7QM37"/>
<keyword evidence="4" id="KW-1185">Reference proteome</keyword>
<dbReference type="Proteomes" id="UP000001555">
    <property type="component" value="Unassembled WGS sequence"/>
</dbReference>
<feature type="region of interest" description="Disordered" evidence="1">
    <location>
        <begin position="128"/>
        <end position="171"/>
    </location>
</feature>
<reference evidence="3" key="2">
    <citation type="submission" date="2020-05" db="UniProtKB">
        <authorList>
            <consortium name="EnsemblMetazoa"/>
        </authorList>
    </citation>
    <scope>IDENTIFICATION</scope>
    <source>
        <strain evidence="3">wikel</strain>
    </source>
</reference>
<name>B7QM37_IXOSC</name>
<evidence type="ECO:0000313" key="2">
    <source>
        <dbReference type="EMBL" id="EEC19909.1"/>
    </source>
</evidence>
<proteinExistence type="predicted"/>
<feature type="region of interest" description="Disordered" evidence="1">
    <location>
        <begin position="53"/>
        <end position="83"/>
    </location>
</feature>
<feature type="compositionally biased region" description="Polar residues" evidence="1">
    <location>
        <begin position="60"/>
        <end position="75"/>
    </location>
</feature>
<dbReference type="VEuPathDB" id="VectorBase:ISCI023203"/>
<accession>B7QM37</accession>
<reference evidence="2 4" key="1">
    <citation type="submission" date="2008-03" db="EMBL/GenBank/DDBJ databases">
        <title>Annotation of Ixodes scapularis.</title>
        <authorList>
            <consortium name="Ixodes scapularis Genome Project Consortium"/>
            <person name="Caler E."/>
            <person name="Hannick L.I."/>
            <person name="Bidwell S."/>
            <person name="Joardar V."/>
            <person name="Thiagarajan M."/>
            <person name="Amedeo P."/>
            <person name="Galinsky K.J."/>
            <person name="Schobel S."/>
            <person name="Inman J."/>
            <person name="Hostetler J."/>
            <person name="Miller J."/>
            <person name="Hammond M."/>
            <person name="Megy K."/>
            <person name="Lawson D."/>
            <person name="Kodira C."/>
            <person name="Sutton G."/>
            <person name="Meyer J."/>
            <person name="Hill C.A."/>
            <person name="Birren B."/>
            <person name="Nene V."/>
            <person name="Collins F."/>
            <person name="Alarcon-Chaidez F."/>
            <person name="Wikel S."/>
            <person name="Strausberg R."/>
        </authorList>
    </citation>
    <scope>NUCLEOTIDE SEQUENCE [LARGE SCALE GENOMIC DNA]</scope>
    <source>
        <strain evidence="4">Wikel</strain>
        <strain evidence="2">Wikel colony</strain>
    </source>
</reference>
<dbReference type="VEuPathDB" id="VectorBase:ISCW023203"/>
<sequence length="198" mass="21762">MTRRFGDLWVGRHSFPGRPRVRSRKPGPFHLSMAGCGGGLTPELPSVGYELELDAPQPQTPGSTTPESAPATKSMTHPIRGVPSCLRRPERLCSVCNLGETSPMGQGRLVRFEPTLGFQPFRRAARLHRSGSLDQDRSPGATLRRGRAHSPRLQRWGLPLPFPRQGKGSQMFTSRETPLSAAKERFLASALTSHTEVC</sequence>
<organism>
    <name type="scientific">Ixodes scapularis</name>
    <name type="common">Black-legged tick</name>
    <name type="synonym">Deer tick</name>
    <dbReference type="NCBI Taxonomy" id="6945"/>
    <lineage>
        <taxon>Eukaryota</taxon>
        <taxon>Metazoa</taxon>
        <taxon>Ecdysozoa</taxon>
        <taxon>Arthropoda</taxon>
        <taxon>Chelicerata</taxon>
        <taxon>Arachnida</taxon>
        <taxon>Acari</taxon>
        <taxon>Parasitiformes</taxon>
        <taxon>Ixodida</taxon>
        <taxon>Ixodoidea</taxon>
        <taxon>Ixodidae</taxon>
        <taxon>Ixodinae</taxon>
        <taxon>Ixodes</taxon>
    </lineage>
</organism>
<dbReference type="HOGENOM" id="CLU_1379514_0_0_1"/>